<comment type="caution">
    <text evidence="2">The sequence shown here is derived from an EMBL/GenBank/DDBJ whole genome shotgun (WGS) entry which is preliminary data.</text>
</comment>
<keyword evidence="3" id="KW-1185">Reference proteome</keyword>
<name>A0A811V8H5_CERCA</name>
<dbReference type="EMBL" id="CAJHJT010000049">
    <property type="protein sequence ID" value="CAD7011251.1"/>
    <property type="molecule type" value="Genomic_DNA"/>
</dbReference>
<dbReference type="Proteomes" id="UP000606786">
    <property type="component" value="Unassembled WGS sequence"/>
</dbReference>
<protein>
    <submittedName>
        <fullName evidence="2">(Mediterranean fruit fly) hypothetical protein</fullName>
    </submittedName>
</protein>
<proteinExistence type="predicted"/>
<evidence type="ECO:0000256" key="1">
    <source>
        <dbReference type="SAM" id="MobiDB-lite"/>
    </source>
</evidence>
<feature type="compositionally biased region" description="Polar residues" evidence="1">
    <location>
        <begin position="15"/>
        <end position="28"/>
    </location>
</feature>
<accession>A0A811V8H5</accession>
<gene>
    <name evidence="2" type="ORF">CCAP1982_LOCUS19359</name>
</gene>
<organism evidence="2 3">
    <name type="scientific">Ceratitis capitata</name>
    <name type="common">Mediterranean fruit fly</name>
    <name type="synonym">Tephritis capitata</name>
    <dbReference type="NCBI Taxonomy" id="7213"/>
    <lineage>
        <taxon>Eukaryota</taxon>
        <taxon>Metazoa</taxon>
        <taxon>Ecdysozoa</taxon>
        <taxon>Arthropoda</taxon>
        <taxon>Hexapoda</taxon>
        <taxon>Insecta</taxon>
        <taxon>Pterygota</taxon>
        <taxon>Neoptera</taxon>
        <taxon>Endopterygota</taxon>
        <taxon>Diptera</taxon>
        <taxon>Brachycera</taxon>
        <taxon>Muscomorpha</taxon>
        <taxon>Tephritoidea</taxon>
        <taxon>Tephritidae</taxon>
        <taxon>Ceratitis</taxon>
        <taxon>Ceratitis</taxon>
    </lineage>
</organism>
<reference evidence="2" key="1">
    <citation type="submission" date="2020-11" db="EMBL/GenBank/DDBJ databases">
        <authorList>
            <person name="Whitehead M."/>
        </authorList>
    </citation>
    <scope>NUCLEOTIDE SEQUENCE</scope>
    <source>
        <strain evidence="2">EGII</strain>
    </source>
</reference>
<dbReference type="AlphaFoldDB" id="A0A811V8H5"/>
<evidence type="ECO:0000313" key="2">
    <source>
        <dbReference type="EMBL" id="CAD7011251.1"/>
    </source>
</evidence>
<feature type="region of interest" description="Disordered" evidence="1">
    <location>
        <begin position="1"/>
        <end position="28"/>
    </location>
</feature>
<evidence type="ECO:0000313" key="3">
    <source>
        <dbReference type="Proteomes" id="UP000606786"/>
    </source>
</evidence>
<sequence length="87" mass="9561">MPTQTSDSSDEPTDACSNNDNSKLKGSSRLAQHTLAKHTTYLQQMDSYVKATAVQCSNAQPRCVGVFRLLLFLHTTTTTVTAAIERR</sequence>